<reference evidence="3" key="1">
    <citation type="submission" date="2018-09" db="EMBL/GenBank/DDBJ databases">
        <authorList>
            <person name="Livingstone P.G."/>
            <person name="Whitworth D.E."/>
        </authorList>
    </citation>
    <scope>NUCLEOTIDE SEQUENCE [LARGE SCALE GENOMIC DNA]</scope>
    <source>
        <strain evidence="3">CA040B</strain>
    </source>
</reference>
<feature type="compositionally biased region" description="Basic and acidic residues" evidence="1">
    <location>
        <begin position="90"/>
        <end position="106"/>
    </location>
</feature>
<name>A0A3A8NSS8_9BACT</name>
<evidence type="ECO:0000313" key="2">
    <source>
        <dbReference type="EMBL" id="RKH46539.1"/>
    </source>
</evidence>
<dbReference type="AlphaFoldDB" id="A0A3A8NSS8"/>
<sequence>MPNNITVDLSTTPVSYDPGPEVKHGDTVVFSMGSLPIAFNATVTFTHGSCLTTSGPYQLGGGTIAATAPLTVSNSAEKRPYPFDVVITGDPKERKVGPGEHDRKNGGIDVTSDPPERR</sequence>
<dbReference type="RefSeq" id="WP_120624115.1">
    <property type="nucleotide sequence ID" value="NZ_RAWG01000021.1"/>
</dbReference>
<feature type="compositionally biased region" description="Polar residues" evidence="1">
    <location>
        <begin position="1"/>
        <end position="14"/>
    </location>
</feature>
<accession>A0A3A8NSS8</accession>
<comment type="caution">
    <text evidence="2">The sequence shown here is derived from an EMBL/GenBank/DDBJ whole genome shotgun (WGS) entry which is preliminary data.</text>
</comment>
<organism evidence="2 3">
    <name type="scientific">Corallococcus sicarius</name>
    <dbReference type="NCBI Taxonomy" id="2316726"/>
    <lineage>
        <taxon>Bacteria</taxon>
        <taxon>Pseudomonadati</taxon>
        <taxon>Myxococcota</taxon>
        <taxon>Myxococcia</taxon>
        <taxon>Myxococcales</taxon>
        <taxon>Cystobacterineae</taxon>
        <taxon>Myxococcaceae</taxon>
        <taxon>Corallococcus</taxon>
    </lineage>
</organism>
<gene>
    <name evidence="2" type="ORF">D7X12_04955</name>
</gene>
<protein>
    <recommendedName>
        <fullName evidence="4">IPT/TIG domain-containing protein</fullName>
    </recommendedName>
</protein>
<feature type="region of interest" description="Disordered" evidence="1">
    <location>
        <begin position="1"/>
        <end position="20"/>
    </location>
</feature>
<feature type="region of interest" description="Disordered" evidence="1">
    <location>
        <begin position="83"/>
        <end position="118"/>
    </location>
</feature>
<dbReference type="Proteomes" id="UP000273405">
    <property type="component" value="Unassembled WGS sequence"/>
</dbReference>
<dbReference type="OrthoDB" id="5516410at2"/>
<evidence type="ECO:0000256" key="1">
    <source>
        <dbReference type="SAM" id="MobiDB-lite"/>
    </source>
</evidence>
<evidence type="ECO:0000313" key="3">
    <source>
        <dbReference type="Proteomes" id="UP000273405"/>
    </source>
</evidence>
<dbReference type="EMBL" id="RAWG01000021">
    <property type="protein sequence ID" value="RKH46539.1"/>
    <property type="molecule type" value="Genomic_DNA"/>
</dbReference>
<keyword evidence="3" id="KW-1185">Reference proteome</keyword>
<evidence type="ECO:0008006" key="4">
    <source>
        <dbReference type="Google" id="ProtNLM"/>
    </source>
</evidence>
<proteinExistence type="predicted"/>